<dbReference type="InterPro" id="IPR036397">
    <property type="entry name" value="RNaseH_sf"/>
</dbReference>
<feature type="compositionally biased region" description="Polar residues" evidence="1">
    <location>
        <begin position="234"/>
        <end position="243"/>
    </location>
</feature>
<dbReference type="InterPro" id="IPR050951">
    <property type="entry name" value="Retrovirus_Pol_polyprotein"/>
</dbReference>
<dbReference type="InterPro" id="IPR012337">
    <property type="entry name" value="RNaseH-like_sf"/>
</dbReference>
<evidence type="ECO:0000256" key="1">
    <source>
        <dbReference type="SAM" id="MobiDB-lite"/>
    </source>
</evidence>
<feature type="compositionally biased region" description="Basic and acidic residues" evidence="1">
    <location>
        <begin position="204"/>
        <end position="218"/>
    </location>
</feature>
<feature type="region of interest" description="Disordered" evidence="1">
    <location>
        <begin position="202"/>
        <end position="272"/>
    </location>
</feature>
<evidence type="ECO:0000313" key="6">
    <source>
        <dbReference type="Proteomes" id="UP001152797"/>
    </source>
</evidence>
<dbReference type="PANTHER" id="PTHR37984:SF5">
    <property type="entry name" value="PROTEIN NYNRIN-LIKE"/>
    <property type="match status" value="1"/>
</dbReference>
<dbReference type="GO" id="GO:0015074">
    <property type="term" value="P:DNA integration"/>
    <property type="evidence" value="ECO:0007669"/>
    <property type="project" value="InterPro"/>
</dbReference>
<dbReference type="Pfam" id="PF07727">
    <property type="entry name" value="RVT_2"/>
    <property type="match status" value="1"/>
</dbReference>
<dbReference type="Proteomes" id="UP001152797">
    <property type="component" value="Unassembled WGS sequence"/>
</dbReference>
<feature type="domain" description="Integrase catalytic" evidence="2">
    <location>
        <begin position="818"/>
        <end position="983"/>
    </location>
</feature>
<dbReference type="EMBL" id="CAMXCT010003235">
    <property type="protein sequence ID" value="CAI4003253.1"/>
    <property type="molecule type" value="Genomic_DNA"/>
</dbReference>
<evidence type="ECO:0000259" key="2">
    <source>
        <dbReference type="PROSITE" id="PS50994"/>
    </source>
</evidence>
<dbReference type="SUPFAM" id="SSF53098">
    <property type="entry name" value="Ribonuclease H-like"/>
    <property type="match status" value="1"/>
</dbReference>
<organism evidence="3">
    <name type="scientific">Cladocopium goreaui</name>
    <dbReference type="NCBI Taxonomy" id="2562237"/>
    <lineage>
        <taxon>Eukaryota</taxon>
        <taxon>Sar</taxon>
        <taxon>Alveolata</taxon>
        <taxon>Dinophyceae</taxon>
        <taxon>Suessiales</taxon>
        <taxon>Symbiodiniaceae</taxon>
        <taxon>Cladocopium</taxon>
    </lineage>
</organism>
<accession>A0A9P1D6C1</accession>
<dbReference type="GO" id="GO:0003676">
    <property type="term" value="F:nucleic acid binding"/>
    <property type="evidence" value="ECO:0007669"/>
    <property type="project" value="InterPro"/>
</dbReference>
<dbReference type="PROSITE" id="PS50994">
    <property type="entry name" value="INTEGRASE"/>
    <property type="match status" value="1"/>
</dbReference>
<feature type="compositionally biased region" description="Acidic residues" evidence="1">
    <location>
        <begin position="259"/>
        <end position="271"/>
    </location>
</feature>
<gene>
    <name evidence="3" type="ORF">C1SCF055_LOCUS29136</name>
</gene>
<proteinExistence type="predicted"/>
<dbReference type="EMBL" id="CAMXCT030003235">
    <property type="protein sequence ID" value="CAL4790565.1"/>
    <property type="molecule type" value="Genomic_DNA"/>
</dbReference>
<evidence type="ECO:0000313" key="4">
    <source>
        <dbReference type="EMBL" id="CAL1156628.1"/>
    </source>
</evidence>
<protein>
    <submittedName>
        <fullName evidence="5">Retrovirus-related Pol polyprotein from transposon RE1 (Retro element 1) (AtRE1)</fullName>
    </submittedName>
</protein>
<reference evidence="3" key="1">
    <citation type="submission" date="2022-10" db="EMBL/GenBank/DDBJ databases">
        <authorList>
            <person name="Chen Y."/>
            <person name="Dougan E. K."/>
            <person name="Chan C."/>
            <person name="Rhodes N."/>
            <person name="Thang M."/>
        </authorList>
    </citation>
    <scope>NUCLEOTIDE SEQUENCE</scope>
</reference>
<name>A0A9P1D6C1_9DINO</name>
<keyword evidence="6" id="KW-1185">Reference proteome</keyword>
<dbReference type="Gene3D" id="3.30.420.10">
    <property type="entry name" value="Ribonuclease H-like superfamily/Ribonuclease H"/>
    <property type="match status" value="1"/>
</dbReference>
<sequence>MECFLKSKLTQSMTVGLWKTDMTNGSAAVVFRRLLEPCQISTSSPMSSQQNLQSPWKMHRDELRAELHKRQVPFHSSWTVPELRAVLMETRAQDPNCQKVTNPMKGISKMNLSELTQMARDAHIELPSKPTRGWLILALRQARSTSAETVVPFGKFKGWMYREIPLGYRSWAIAEVETVGEAAAHPDLVRLATWAKDNLETTEEAAKQTKSLAKDPEAAAKVPVPKLSDLGYRSSGSDWSKVSSCPAPRRARNRRTQQDVEELSSDMEEEEKGTAEQIEALEKRIAALKKKDAPDESYVMIGGYESEDDDMHDCLEAFEDGETTKYEQATEVQGVPAYVKGDCSSRSVNDCGLDRESKNIPITEPEGVLVNDDTLDIDVTPSYDQVFDYDTVPQYEQNFAGVKVSDGVFDSLSFLTDGVSSMFSKEKDGHMAGESPGVGNNPRQKAKIGIRRRRRMKEGTLKSLKRAAGGLAQVFLACTLAIGAWAHEVGVEPMKDVCAVFTPSRDLEQRQANSELVDCLELFAGQARVSEAFAKKRRGVLQPRDIRFGHDFRKSQVRDEILHEIKTKRPGMVWMAPPCTYWCGFSRLNFSPQERRRLRAKEQVLIQFVDEVIETQNLLGGMAIVENPRSSDMWRHSALQRWILKPDIHLAKVDLCAYGMVSSDHAVPMRKPLSLLCNNGRFAEHITKLCDHSHEHQTVQGNETAKSAVYPTAFANAVVRAYDAGRTPQFKEVLMTGEVIEDMAPEEPAGADAISFKGKVNPTVASALKRIHQNLGHPNNRDLIKHLRLGGAPASVQRAAEQMSCRTCDRSSKAKLQRVAAPVTMLDFNEAVAADVIWIDAADEKNKPCLNMIDLASTYQVVVPLVSTKSEDLAKAFVNGWISWAGAPKHLLIDLETGFKDKFLTMLDQRCVVVQCAAGQAHWQNGVAERHGGSWKLIWAKLVEDHLVMAEEMDEAIAAVNDSKNQLRNRSGYSPRQWVFGTNKRETADLFDGDHEAAANFAASTDAKFSRTHILRNGARMAFFQVQSKEALSRAVAHKPRVEPRSFEVGELIYIYRETKQGRSKRPTASWVGPAVVIGREGQNYWAARGGRCLLVAPEHAREANHEEVSEMLRLKAAMKELKQFIQAPDDDTYEPIDDGDAPGPLEMEVDDGGSSHQPPRPDSLLDMAANREDMIRTSVRRTKLLDDVPEGIKRARIATPAQASHQAFMMKHCSSAKAQEKQLEKELPWGLIPPDEKPLYIAAEDKQWKEHVDFGAVKPLSIEESERVRRTVDPSRILRSRFAYKDKNHAKRKKDPTLPCRPKARLCVAGQHDPDLGRQDMSVDAPTTGRHSILLALQLALCRGWLVSVGDIRAAFLNGIPAPRQLYFSQPKRGIRSLDPKQLIEVVKGVFGLSTSPKLWWLKLSQDLKTLEIVWKGRTLKVEQNPVDPCVFMFRDFEHDQTLGLLLTHVDDLMLMADGDLSWHIQQKLQERFPVDEWQSGDFEYVGCEYHCTPDEIQIHQSSYVEGRVSKVTIPKDGLVSRDAREENRTSIGSLSWLAKQTRPDLQFAVSQAQKKQNDPNLEDLKATNRAVASASRHQDKGIVLKKMNESDIIFLAYHDAAWGNADVDDGDPQWLGGHQVATQIATLTLLAEKRCLLNQKGKFSVMDWKSKGCQRVCRSTFAGETMACCEATESTIYLRGLYLSMIHGRIIPEAECGRHIEMHFVTDCKSLYDHIHREGIPKAPTEKRLAIDLAGLRQILMVEAEHQWRRLHGQDAKLTPQRPCRPPIHWLPTDEQLADVLTKMMSADEWWNVIFAGEIQLPLKLSQANK</sequence>
<feature type="region of interest" description="Disordered" evidence="1">
    <location>
        <begin position="426"/>
        <end position="449"/>
    </location>
</feature>
<evidence type="ECO:0000313" key="3">
    <source>
        <dbReference type="EMBL" id="CAI4003253.1"/>
    </source>
</evidence>
<dbReference type="OrthoDB" id="447452at2759"/>
<dbReference type="PANTHER" id="PTHR37984">
    <property type="entry name" value="PROTEIN CBG26694"/>
    <property type="match status" value="1"/>
</dbReference>
<feature type="region of interest" description="Disordered" evidence="1">
    <location>
        <begin position="1126"/>
        <end position="1162"/>
    </location>
</feature>
<evidence type="ECO:0000313" key="5">
    <source>
        <dbReference type="EMBL" id="CAL4790565.1"/>
    </source>
</evidence>
<reference evidence="4" key="2">
    <citation type="submission" date="2024-04" db="EMBL/GenBank/DDBJ databases">
        <authorList>
            <person name="Chen Y."/>
            <person name="Shah S."/>
            <person name="Dougan E. K."/>
            <person name="Thang M."/>
            <person name="Chan C."/>
        </authorList>
    </citation>
    <scope>NUCLEOTIDE SEQUENCE [LARGE SCALE GENOMIC DNA]</scope>
</reference>
<feature type="compositionally biased region" description="Acidic residues" evidence="1">
    <location>
        <begin position="1129"/>
        <end position="1141"/>
    </location>
</feature>
<dbReference type="EMBL" id="CAMXCT020003235">
    <property type="protein sequence ID" value="CAL1156628.1"/>
    <property type="molecule type" value="Genomic_DNA"/>
</dbReference>
<dbReference type="InterPro" id="IPR013103">
    <property type="entry name" value="RVT_2"/>
</dbReference>
<dbReference type="InterPro" id="IPR001584">
    <property type="entry name" value="Integrase_cat-core"/>
</dbReference>
<comment type="caution">
    <text evidence="3">The sequence shown here is derived from an EMBL/GenBank/DDBJ whole genome shotgun (WGS) entry which is preliminary data.</text>
</comment>